<keyword evidence="3" id="KW-1185">Reference proteome</keyword>
<dbReference type="Proteomes" id="UP000249819">
    <property type="component" value="Unassembled WGS sequence"/>
</dbReference>
<evidence type="ECO:0000313" key="2">
    <source>
        <dbReference type="EMBL" id="RAJ87326.1"/>
    </source>
</evidence>
<dbReference type="EMBL" id="QLMA01000001">
    <property type="protein sequence ID" value="RAJ87326.1"/>
    <property type="molecule type" value="Genomic_DNA"/>
</dbReference>
<organism evidence="2 3">
    <name type="scientific">Chitinophaga dinghuensis</name>
    <dbReference type="NCBI Taxonomy" id="1539050"/>
    <lineage>
        <taxon>Bacteria</taxon>
        <taxon>Pseudomonadati</taxon>
        <taxon>Bacteroidota</taxon>
        <taxon>Chitinophagia</taxon>
        <taxon>Chitinophagales</taxon>
        <taxon>Chitinophagaceae</taxon>
        <taxon>Chitinophaga</taxon>
    </lineage>
</organism>
<keyword evidence="1" id="KW-0472">Membrane</keyword>
<comment type="caution">
    <text evidence="2">The sequence shown here is derived from an EMBL/GenBank/DDBJ whole genome shotgun (WGS) entry which is preliminary data.</text>
</comment>
<proteinExistence type="predicted"/>
<evidence type="ECO:0000256" key="1">
    <source>
        <dbReference type="SAM" id="Phobius"/>
    </source>
</evidence>
<gene>
    <name evidence="2" type="ORF">CLV59_10175</name>
</gene>
<name>A0A327WCW4_9BACT</name>
<reference evidence="2 3" key="1">
    <citation type="submission" date="2018-06" db="EMBL/GenBank/DDBJ databases">
        <title>Genomic Encyclopedia of Archaeal and Bacterial Type Strains, Phase II (KMG-II): from individual species to whole genera.</title>
        <authorList>
            <person name="Goeker M."/>
        </authorList>
    </citation>
    <scope>NUCLEOTIDE SEQUENCE [LARGE SCALE GENOMIC DNA]</scope>
    <source>
        <strain evidence="2 3">DSM 29821</strain>
    </source>
</reference>
<sequence>MNYIYQQIAIILCCFAAYAALREKKLALQKLQIIFCKVCKIAYFSLYYVINQIICHLTQIPQEPTDVVE</sequence>
<accession>A0A327WCW4</accession>
<feature type="transmembrane region" description="Helical" evidence="1">
    <location>
        <begin position="6"/>
        <end position="21"/>
    </location>
</feature>
<keyword evidence="1" id="KW-1133">Transmembrane helix</keyword>
<keyword evidence="1" id="KW-0812">Transmembrane</keyword>
<evidence type="ECO:0000313" key="3">
    <source>
        <dbReference type="Proteomes" id="UP000249819"/>
    </source>
</evidence>
<dbReference type="AlphaFoldDB" id="A0A327WCW4"/>
<protein>
    <submittedName>
        <fullName evidence="2">Uncharacterized protein</fullName>
    </submittedName>
</protein>